<proteinExistence type="inferred from homology"/>
<dbReference type="GO" id="GO:0006508">
    <property type="term" value="P:proteolysis"/>
    <property type="evidence" value="ECO:0007669"/>
    <property type="project" value="UniProtKB-KW"/>
</dbReference>
<dbReference type="OrthoDB" id="3373764at2"/>
<dbReference type="GO" id="GO:0008236">
    <property type="term" value="F:serine-type peptidase activity"/>
    <property type="evidence" value="ECO:0007669"/>
    <property type="project" value="UniProtKB-KW"/>
</dbReference>
<evidence type="ECO:0000313" key="5">
    <source>
        <dbReference type="EMBL" id="TCC63406.1"/>
    </source>
</evidence>
<evidence type="ECO:0000256" key="2">
    <source>
        <dbReference type="ARBA" id="ARBA00022670"/>
    </source>
</evidence>
<dbReference type="Proteomes" id="UP000291144">
    <property type="component" value="Unassembled WGS sequence"/>
</dbReference>
<evidence type="ECO:0000256" key="1">
    <source>
        <dbReference type="ARBA" id="ARBA00006534"/>
    </source>
</evidence>
<keyword evidence="6" id="KW-1185">Reference proteome</keyword>
<keyword evidence="2" id="KW-0645">Protease</keyword>
<dbReference type="InterPro" id="IPR029062">
    <property type="entry name" value="Class_I_gatase-like"/>
</dbReference>
<dbReference type="EMBL" id="SJKB01000003">
    <property type="protein sequence ID" value="TCC63406.1"/>
    <property type="molecule type" value="Genomic_DNA"/>
</dbReference>
<dbReference type="SUPFAM" id="SSF52317">
    <property type="entry name" value="Class I glutamine amidotransferase-like"/>
    <property type="match status" value="1"/>
</dbReference>
<evidence type="ECO:0000313" key="6">
    <source>
        <dbReference type="Proteomes" id="UP000291144"/>
    </source>
</evidence>
<dbReference type="Gene3D" id="3.40.50.880">
    <property type="match status" value="1"/>
</dbReference>
<evidence type="ECO:0000256" key="4">
    <source>
        <dbReference type="ARBA" id="ARBA00022825"/>
    </source>
</evidence>
<reference evidence="5 6" key="1">
    <citation type="submission" date="2019-02" db="EMBL/GenBank/DDBJ databases">
        <title>Kribbella capetownensis sp. nov. and Kribbella speibonae sp. nov., isolated from soil.</title>
        <authorList>
            <person name="Curtis S.M."/>
            <person name="Norton I."/>
            <person name="Everest G.J."/>
            <person name="Meyers P.R."/>
        </authorList>
    </citation>
    <scope>NUCLEOTIDE SEQUENCE [LARGE SCALE GENOMIC DNA]</scope>
    <source>
        <strain evidence="5 6">NRRL B-24813</strain>
    </source>
</reference>
<organism evidence="5 6">
    <name type="scientific">Kribbella pittospori</name>
    <dbReference type="NCBI Taxonomy" id="722689"/>
    <lineage>
        <taxon>Bacteria</taxon>
        <taxon>Bacillati</taxon>
        <taxon>Actinomycetota</taxon>
        <taxon>Actinomycetes</taxon>
        <taxon>Propionibacteriales</taxon>
        <taxon>Kribbellaceae</taxon>
        <taxon>Kribbella</taxon>
    </lineage>
</organism>
<dbReference type="InterPro" id="IPR005320">
    <property type="entry name" value="Peptidase_S51"/>
</dbReference>
<name>A0A4R0KVW7_9ACTN</name>
<keyword evidence="4" id="KW-0720">Serine protease</keyword>
<accession>A0A4R0KVW7</accession>
<dbReference type="RefSeq" id="WP_131354428.1">
    <property type="nucleotide sequence ID" value="NZ_SJKB01000003.1"/>
</dbReference>
<sequence>MRLLLTSGGVTNPSIHDALVDLLGKPIADCDALLIPTAQWGHPMCGPASVRGFVAAEPTWDMGSLGWKSVGVLELTALPSIGKERWVPWVREADVLLVDGGDATYLCHWMRESGLADLLPSLPETVWVGVSAGSMVMTPRIGKDFVAWHSAPDDRTLGVVDFSIFPHVGHESMPDNTMAEAERWAADIAGPAYAMDDQTAIKVTDGTVEVISEGQWKRLDS</sequence>
<evidence type="ECO:0000256" key="3">
    <source>
        <dbReference type="ARBA" id="ARBA00022801"/>
    </source>
</evidence>
<dbReference type="AlphaFoldDB" id="A0A4R0KVW7"/>
<dbReference type="Pfam" id="PF03575">
    <property type="entry name" value="Peptidase_S51"/>
    <property type="match status" value="1"/>
</dbReference>
<comment type="caution">
    <text evidence="5">The sequence shown here is derived from an EMBL/GenBank/DDBJ whole genome shotgun (WGS) entry which is preliminary data.</text>
</comment>
<comment type="similarity">
    <text evidence="1">Belongs to the peptidase S51 family.</text>
</comment>
<gene>
    <name evidence="5" type="ORF">E0H73_13250</name>
</gene>
<protein>
    <submittedName>
        <fullName evidence="5">Peptidase E</fullName>
    </submittedName>
</protein>
<keyword evidence="3" id="KW-0378">Hydrolase</keyword>